<organism evidence="1 2">
    <name type="scientific">Caldibacillus debilis</name>
    <dbReference type="NCBI Taxonomy" id="301148"/>
    <lineage>
        <taxon>Bacteria</taxon>
        <taxon>Bacillati</taxon>
        <taxon>Bacillota</taxon>
        <taxon>Bacilli</taxon>
        <taxon>Bacillales</taxon>
        <taxon>Bacillaceae</taxon>
        <taxon>Caldibacillus</taxon>
    </lineage>
</organism>
<dbReference type="EMBL" id="LQYT01000140">
    <property type="protein sequence ID" value="KYD08362.1"/>
    <property type="molecule type" value="Genomic_DNA"/>
</dbReference>
<proteinExistence type="predicted"/>
<gene>
    <name evidence="1" type="ORF">B4135_4073</name>
</gene>
<protein>
    <submittedName>
        <fullName evidence="1">Uncharacterized protein</fullName>
    </submittedName>
</protein>
<accession>A0A150L9I4</accession>
<sequence>MLSVPGFSAVFKAIPVLFSHIRKTPPARAEAAIAFSLDFTGNILSCQDPLLGEAVKRPGGEARPDRAKITKFFSLRLAK</sequence>
<evidence type="ECO:0000313" key="2">
    <source>
        <dbReference type="Proteomes" id="UP000075683"/>
    </source>
</evidence>
<dbReference type="Proteomes" id="UP000075683">
    <property type="component" value="Unassembled WGS sequence"/>
</dbReference>
<dbReference type="AlphaFoldDB" id="A0A150L9I4"/>
<comment type="caution">
    <text evidence="1">The sequence shown here is derived from an EMBL/GenBank/DDBJ whole genome shotgun (WGS) entry which is preliminary data.</text>
</comment>
<name>A0A150L9I4_9BACI</name>
<reference evidence="1 2" key="1">
    <citation type="submission" date="2016-01" db="EMBL/GenBank/DDBJ databases">
        <title>Draft Genome Sequences of Seven Thermophilic Sporeformers Isolated from Foods.</title>
        <authorList>
            <person name="Berendsen E.M."/>
            <person name="Wells-Bennik M.H."/>
            <person name="Krawcyk A.O."/>
            <person name="De Jong A."/>
            <person name="Holsappel S."/>
            <person name="Eijlander R.T."/>
            <person name="Kuipers O.P."/>
        </authorList>
    </citation>
    <scope>NUCLEOTIDE SEQUENCE [LARGE SCALE GENOMIC DNA]</scope>
    <source>
        <strain evidence="1 2">B4135</strain>
    </source>
</reference>
<dbReference type="STRING" id="301148.B4135_4073"/>
<evidence type="ECO:0000313" key="1">
    <source>
        <dbReference type="EMBL" id="KYD08362.1"/>
    </source>
</evidence>